<dbReference type="EMBL" id="JBHTCS010000017">
    <property type="protein sequence ID" value="MFC7449382.1"/>
    <property type="molecule type" value="Genomic_DNA"/>
</dbReference>
<keyword evidence="2" id="KW-1185">Reference proteome</keyword>
<protein>
    <submittedName>
        <fullName evidence="1">DUF2505 domain-containing protein</fullName>
    </submittedName>
</protein>
<sequence length="167" mass="17622">MSRRIEFTANYSLPAETVHRTLVDGRFWNQRVENGADKGITLDHLTTGEGTIDVGLAQAIDTSQLPSLVTKVIKGDVAIVRGEVWGPLVDGKAEGTFSAVATGIPINATGTATLIDTPEGSTLRIEGDVDVNVKLIGGAIEGMVADQILGILGRDQEIVEEWVAANA</sequence>
<dbReference type="Pfam" id="PF10698">
    <property type="entry name" value="DUF2505"/>
    <property type="match status" value="1"/>
</dbReference>
<organism evidence="1 2">
    <name type="scientific">Rhodococcus daqingensis</name>
    <dbReference type="NCBI Taxonomy" id="2479363"/>
    <lineage>
        <taxon>Bacteria</taxon>
        <taxon>Bacillati</taxon>
        <taxon>Actinomycetota</taxon>
        <taxon>Actinomycetes</taxon>
        <taxon>Mycobacteriales</taxon>
        <taxon>Nocardiaceae</taxon>
        <taxon>Rhodococcus</taxon>
    </lineage>
</organism>
<dbReference type="InterPro" id="IPR019639">
    <property type="entry name" value="DUF2505"/>
</dbReference>
<comment type="caution">
    <text evidence="1">The sequence shown here is derived from an EMBL/GenBank/DDBJ whole genome shotgun (WGS) entry which is preliminary data.</text>
</comment>
<name>A0ABW2RZV1_9NOCA</name>
<proteinExistence type="predicted"/>
<accession>A0ABW2RZV1</accession>
<evidence type="ECO:0000313" key="1">
    <source>
        <dbReference type="EMBL" id="MFC7449382.1"/>
    </source>
</evidence>
<gene>
    <name evidence="1" type="ORF">ACFQS9_15915</name>
</gene>
<evidence type="ECO:0000313" key="2">
    <source>
        <dbReference type="Proteomes" id="UP001596484"/>
    </source>
</evidence>
<reference evidence="2" key="1">
    <citation type="journal article" date="2019" name="Int. J. Syst. Evol. Microbiol.">
        <title>The Global Catalogue of Microorganisms (GCM) 10K type strain sequencing project: providing services to taxonomists for standard genome sequencing and annotation.</title>
        <authorList>
            <consortium name="The Broad Institute Genomics Platform"/>
            <consortium name="The Broad Institute Genome Sequencing Center for Infectious Disease"/>
            <person name="Wu L."/>
            <person name="Ma J."/>
        </authorList>
    </citation>
    <scope>NUCLEOTIDE SEQUENCE [LARGE SCALE GENOMIC DNA]</scope>
    <source>
        <strain evidence="2">ICMP 19430</strain>
    </source>
</reference>
<dbReference type="RefSeq" id="WP_378406292.1">
    <property type="nucleotide sequence ID" value="NZ_JBHTCS010000017.1"/>
</dbReference>
<dbReference type="Proteomes" id="UP001596484">
    <property type="component" value="Unassembled WGS sequence"/>
</dbReference>